<comment type="similarity">
    <text evidence="1">Belongs to the LysR transcriptional regulatory family.</text>
</comment>
<comment type="caution">
    <text evidence="7">The sequence shown here is derived from an EMBL/GenBank/DDBJ whole genome shotgun (WGS) entry which is preliminary data.</text>
</comment>
<dbReference type="InterPro" id="IPR000847">
    <property type="entry name" value="LysR_HTH_N"/>
</dbReference>
<accession>A0A5S4GFP2</accession>
<dbReference type="Gene3D" id="1.10.10.10">
    <property type="entry name" value="Winged helix-like DNA-binding domain superfamily/Winged helix DNA-binding domain"/>
    <property type="match status" value="1"/>
</dbReference>
<dbReference type="PANTHER" id="PTHR30346:SF0">
    <property type="entry name" value="HCA OPERON TRANSCRIPTIONAL ACTIVATOR HCAR"/>
    <property type="match status" value="1"/>
</dbReference>
<dbReference type="EMBL" id="VCKY01000005">
    <property type="protein sequence ID" value="TMR24990.1"/>
    <property type="molecule type" value="Genomic_DNA"/>
</dbReference>
<feature type="domain" description="HTH lysR-type" evidence="6">
    <location>
        <begin position="1"/>
        <end position="58"/>
    </location>
</feature>
<evidence type="ECO:0000256" key="1">
    <source>
        <dbReference type="ARBA" id="ARBA00009437"/>
    </source>
</evidence>
<evidence type="ECO:0000313" key="7">
    <source>
        <dbReference type="EMBL" id="TMR24990.1"/>
    </source>
</evidence>
<evidence type="ECO:0000256" key="2">
    <source>
        <dbReference type="ARBA" id="ARBA00023015"/>
    </source>
</evidence>
<dbReference type="GO" id="GO:0032993">
    <property type="term" value="C:protein-DNA complex"/>
    <property type="evidence" value="ECO:0007669"/>
    <property type="project" value="TreeGrafter"/>
</dbReference>
<dbReference type="AlphaFoldDB" id="A0A5S4GFP2"/>
<organism evidence="7 8">
    <name type="scientific">Nonomuraea turkmeniaca</name>
    <dbReference type="NCBI Taxonomy" id="103838"/>
    <lineage>
        <taxon>Bacteria</taxon>
        <taxon>Bacillati</taxon>
        <taxon>Actinomycetota</taxon>
        <taxon>Actinomycetes</taxon>
        <taxon>Streptosporangiales</taxon>
        <taxon>Streptosporangiaceae</taxon>
        <taxon>Nonomuraea</taxon>
    </lineage>
</organism>
<dbReference type="InterPro" id="IPR036388">
    <property type="entry name" value="WH-like_DNA-bd_sf"/>
</dbReference>
<evidence type="ECO:0000256" key="3">
    <source>
        <dbReference type="ARBA" id="ARBA00023125"/>
    </source>
</evidence>
<feature type="region of interest" description="Disordered" evidence="5">
    <location>
        <begin position="89"/>
        <end position="114"/>
    </location>
</feature>
<dbReference type="GO" id="GO:0003700">
    <property type="term" value="F:DNA-binding transcription factor activity"/>
    <property type="evidence" value="ECO:0007669"/>
    <property type="project" value="InterPro"/>
</dbReference>
<evidence type="ECO:0000313" key="8">
    <source>
        <dbReference type="Proteomes" id="UP000309128"/>
    </source>
</evidence>
<dbReference type="Proteomes" id="UP000309128">
    <property type="component" value="Unassembled WGS sequence"/>
</dbReference>
<reference evidence="7 8" key="1">
    <citation type="submission" date="2019-05" db="EMBL/GenBank/DDBJ databases">
        <title>Draft genome sequence of Nonomuraea turkmeniaca DSM 43926.</title>
        <authorList>
            <person name="Saricaoglu S."/>
            <person name="Isik K."/>
        </authorList>
    </citation>
    <scope>NUCLEOTIDE SEQUENCE [LARGE SCALE GENOMIC DNA]</scope>
    <source>
        <strain evidence="7 8">DSM 43926</strain>
    </source>
</reference>
<protein>
    <submittedName>
        <fullName evidence="7">LysR family transcriptional regulator</fullName>
    </submittedName>
</protein>
<evidence type="ECO:0000259" key="6">
    <source>
        <dbReference type="PROSITE" id="PS50931"/>
    </source>
</evidence>
<dbReference type="PROSITE" id="PS50931">
    <property type="entry name" value="HTH_LYSR"/>
    <property type="match status" value="1"/>
</dbReference>
<keyword evidence="2" id="KW-0805">Transcription regulation</keyword>
<dbReference type="Pfam" id="PF00126">
    <property type="entry name" value="HTH_1"/>
    <property type="match status" value="1"/>
</dbReference>
<dbReference type="FunFam" id="1.10.10.10:FF:000001">
    <property type="entry name" value="LysR family transcriptional regulator"/>
    <property type="match status" value="1"/>
</dbReference>
<gene>
    <name evidence="7" type="ORF">ETD86_02415</name>
</gene>
<dbReference type="GO" id="GO:0003677">
    <property type="term" value="F:DNA binding"/>
    <property type="evidence" value="ECO:0007669"/>
    <property type="project" value="UniProtKB-KW"/>
</dbReference>
<sequence>MEIRSLQYAVTLAEELHFGRAARRHHIATPPFGRHIRRLERELGRTLFQRSSRRVTLTPEGERFVDRARAILADINELAASLRADGGMPYAREPHRHSGPPRPCSCWGARRRST</sequence>
<dbReference type="RefSeq" id="WP_138664415.1">
    <property type="nucleotide sequence ID" value="NZ_VCKY01000005.1"/>
</dbReference>
<keyword evidence="4" id="KW-0804">Transcription</keyword>
<dbReference type="PANTHER" id="PTHR30346">
    <property type="entry name" value="TRANSCRIPTIONAL DUAL REGULATOR HCAR-RELATED"/>
    <property type="match status" value="1"/>
</dbReference>
<name>A0A5S4GFP2_9ACTN</name>
<dbReference type="OrthoDB" id="3461417at2"/>
<dbReference type="SUPFAM" id="SSF46785">
    <property type="entry name" value="Winged helix' DNA-binding domain"/>
    <property type="match status" value="1"/>
</dbReference>
<evidence type="ECO:0000256" key="5">
    <source>
        <dbReference type="SAM" id="MobiDB-lite"/>
    </source>
</evidence>
<keyword evidence="3" id="KW-0238">DNA-binding</keyword>
<keyword evidence="8" id="KW-1185">Reference proteome</keyword>
<proteinExistence type="inferred from homology"/>
<evidence type="ECO:0000256" key="4">
    <source>
        <dbReference type="ARBA" id="ARBA00023163"/>
    </source>
</evidence>
<dbReference type="InterPro" id="IPR036390">
    <property type="entry name" value="WH_DNA-bd_sf"/>
</dbReference>